<dbReference type="HAMAP" id="MF_00955">
    <property type="entry name" value="GDP_Man_dehydratase"/>
    <property type="match status" value="1"/>
</dbReference>
<dbReference type="EC" id="4.2.1.47" evidence="4 7"/>
<name>A0A1G1VBK8_9BACT</name>
<comment type="catalytic activity">
    <reaction evidence="1 7">
        <text>GDP-alpha-D-mannose = GDP-4-dehydro-alpha-D-rhamnose + H2O</text>
        <dbReference type="Rhea" id="RHEA:23820"/>
        <dbReference type="ChEBI" id="CHEBI:15377"/>
        <dbReference type="ChEBI" id="CHEBI:57527"/>
        <dbReference type="ChEBI" id="CHEBI:57964"/>
        <dbReference type="EC" id="4.2.1.47"/>
    </reaction>
</comment>
<evidence type="ECO:0000313" key="9">
    <source>
        <dbReference type="EMBL" id="OGY12726.1"/>
    </source>
</evidence>
<dbReference type="InterPro" id="IPR036291">
    <property type="entry name" value="NAD(P)-bd_dom_sf"/>
</dbReference>
<protein>
    <recommendedName>
        <fullName evidence="4 7">GDP-mannose 4,6-dehydratase</fullName>
        <ecNumber evidence="4 7">4.2.1.47</ecNumber>
    </recommendedName>
    <alternativeName>
        <fullName evidence="7">GDP-D-mannose dehydratase</fullName>
    </alternativeName>
</protein>
<evidence type="ECO:0000313" key="10">
    <source>
        <dbReference type="Proteomes" id="UP000178659"/>
    </source>
</evidence>
<dbReference type="GO" id="GO:0070401">
    <property type="term" value="F:NADP+ binding"/>
    <property type="evidence" value="ECO:0007669"/>
    <property type="project" value="UniProtKB-UniRule"/>
</dbReference>
<dbReference type="Gene3D" id="3.40.50.720">
    <property type="entry name" value="NAD(P)-binding Rossmann-like Domain"/>
    <property type="match status" value="1"/>
</dbReference>
<evidence type="ECO:0000256" key="3">
    <source>
        <dbReference type="ARBA" id="ARBA00009263"/>
    </source>
</evidence>
<evidence type="ECO:0000256" key="5">
    <source>
        <dbReference type="ARBA" id="ARBA00023239"/>
    </source>
</evidence>
<dbReference type="Proteomes" id="UP000178659">
    <property type="component" value="Unassembled WGS sequence"/>
</dbReference>
<evidence type="ECO:0000256" key="4">
    <source>
        <dbReference type="ARBA" id="ARBA00011989"/>
    </source>
</evidence>
<evidence type="ECO:0000256" key="2">
    <source>
        <dbReference type="ARBA" id="ARBA00001937"/>
    </source>
</evidence>
<keyword evidence="5 7" id="KW-0456">Lyase</keyword>
<reference evidence="9 10" key="1">
    <citation type="journal article" date="2016" name="Nat. Commun.">
        <title>Thousands of microbial genomes shed light on interconnected biogeochemical processes in an aquifer system.</title>
        <authorList>
            <person name="Anantharaman K."/>
            <person name="Brown C.T."/>
            <person name="Hug L.A."/>
            <person name="Sharon I."/>
            <person name="Castelle C.J."/>
            <person name="Probst A.J."/>
            <person name="Thomas B.C."/>
            <person name="Singh A."/>
            <person name="Wilkins M.J."/>
            <person name="Karaoz U."/>
            <person name="Brodie E.L."/>
            <person name="Williams K.H."/>
            <person name="Hubbard S.S."/>
            <person name="Banfield J.F."/>
        </authorList>
    </citation>
    <scope>NUCLEOTIDE SEQUENCE [LARGE SCALE GENOMIC DNA]</scope>
</reference>
<dbReference type="Gene3D" id="3.90.25.10">
    <property type="entry name" value="UDP-galactose 4-epimerase, domain 1"/>
    <property type="match status" value="1"/>
</dbReference>
<comment type="caution">
    <text evidence="9">The sequence shown here is derived from an EMBL/GenBank/DDBJ whole genome shotgun (WGS) entry which is preliminary data.</text>
</comment>
<keyword evidence="7" id="KW-0521">NADP</keyword>
<dbReference type="AlphaFoldDB" id="A0A1G1VBK8"/>
<feature type="domain" description="NAD(P)-binding" evidence="8">
    <location>
        <begin position="9"/>
        <end position="328"/>
    </location>
</feature>
<accession>A0A1G1VBK8</accession>
<proteinExistence type="inferred from homology"/>
<evidence type="ECO:0000256" key="6">
    <source>
        <dbReference type="ARBA" id="ARBA00059383"/>
    </source>
</evidence>
<dbReference type="FunFam" id="3.40.50.720:FF:000924">
    <property type="entry name" value="GDP-mannose 4,6 dehydratase"/>
    <property type="match status" value="1"/>
</dbReference>
<dbReference type="InterPro" id="IPR016040">
    <property type="entry name" value="NAD(P)-bd_dom"/>
</dbReference>
<sequence length="338" mass="37755">MRKQQKVALITGITGQDGSYLAELLLKKGYKVAGTIRKSSHFVYANIGKIQDRLTLVNADLLDPVSITSALKLTRPDEVYNLASQSAPSDSFKQPIHTAEITAIGAHRVLEAVRSECPQAKFYQASSSEMFGWVREIPQNEETPYNPANPYAVAKLYAHSMAKIYRVSYGMFVCNGILFNHESPRRGLGFVTQKICYGAACAKAGVKTSKYLNEEGEPVVKNGKVSVGNLQAKRDWGFAGDYVEAMYLMMQKETPDDYVVATGETHTIQELAEEAYKYVGLNWETHVIVDKRFIRPTETGPLIGDASKAKKELGWEPKVNFKKLIKMMVDENIKRLSR</sequence>
<evidence type="ECO:0000259" key="8">
    <source>
        <dbReference type="Pfam" id="PF16363"/>
    </source>
</evidence>
<gene>
    <name evidence="7" type="primary">gmd</name>
    <name evidence="9" type="ORF">A3A77_00355</name>
</gene>
<dbReference type="CDD" id="cd05260">
    <property type="entry name" value="GDP_MD_SDR_e"/>
    <property type="match status" value="1"/>
</dbReference>
<comment type="function">
    <text evidence="6 7">Catalyzes the conversion of GDP-D-mannose to GDP-4-dehydro-6-deoxy-D-mannose.</text>
</comment>
<evidence type="ECO:0000256" key="1">
    <source>
        <dbReference type="ARBA" id="ARBA00000188"/>
    </source>
</evidence>
<dbReference type="EMBL" id="MHCC01000025">
    <property type="protein sequence ID" value="OGY12726.1"/>
    <property type="molecule type" value="Genomic_DNA"/>
</dbReference>
<comment type="cofactor">
    <cofactor evidence="2 7">
        <name>NADP(+)</name>
        <dbReference type="ChEBI" id="CHEBI:58349"/>
    </cofactor>
</comment>
<comment type="similarity">
    <text evidence="3 7">Belongs to the NAD(P)-dependent epimerase/dehydratase family. GDP-mannose 4,6-dehydratase subfamily.</text>
</comment>
<dbReference type="Pfam" id="PF16363">
    <property type="entry name" value="GDP_Man_Dehyd"/>
    <property type="match status" value="1"/>
</dbReference>
<dbReference type="PANTHER" id="PTHR43715">
    <property type="entry name" value="GDP-MANNOSE 4,6-DEHYDRATASE"/>
    <property type="match status" value="1"/>
</dbReference>
<dbReference type="InterPro" id="IPR006368">
    <property type="entry name" value="GDP_Man_deHydtase"/>
</dbReference>
<dbReference type="GO" id="GO:0042351">
    <property type="term" value="P:'de novo' GDP-L-fucose biosynthetic process"/>
    <property type="evidence" value="ECO:0007669"/>
    <property type="project" value="TreeGrafter"/>
</dbReference>
<dbReference type="SUPFAM" id="SSF51735">
    <property type="entry name" value="NAD(P)-binding Rossmann-fold domains"/>
    <property type="match status" value="1"/>
</dbReference>
<organism evidence="9 10">
    <name type="scientific">Candidatus Blackburnbacteria bacterium RIFCSPLOWO2_01_FULL_40_20</name>
    <dbReference type="NCBI Taxonomy" id="1797519"/>
    <lineage>
        <taxon>Bacteria</taxon>
        <taxon>Candidatus Blackburniibacteriota</taxon>
    </lineage>
</organism>
<comment type="caution">
    <text evidence="7">Lacks conserved residue(s) required for the propagation of feature annotation.</text>
</comment>
<dbReference type="PANTHER" id="PTHR43715:SF1">
    <property type="entry name" value="GDP-MANNOSE 4,6 DEHYDRATASE"/>
    <property type="match status" value="1"/>
</dbReference>
<dbReference type="GO" id="GO:0008446">
    <property type="term" value="F:GDP-mannose 4,6-dehydratase activity"/>
    <property type="evidence" value="ECO:0007669"/>
    <property type="project" value="UniProtKB-UniRule"/>
</dbReference>
<evidence type="ECO:0000256" key="7">
    <source>
        <dbReference type="HAMAP-Rule" id="MF_00955"/>
    </source>
</evidence>